<dbReference type="Proteomes" id="UP001057868">
    <property type="component" value="Unassembled WGS sequence"/>
</dbReference>
<evidence type="ECO:0000313" key="9">
    <source>
        <dbReference type="EMBL" id="GKU24255.1"/>
    </source>
</evidence>
<evidence type="ECO:0000256" key="4">
    <source>
        <dbReference type="ARBA" id="ARBA00022679"/>
    </source>
</evidence>
<dbReference type="GO" id="GO:0008982">
    <property type="term" value="F:protein-N(PI)-phosphohistidine-sugar phosphotransferase activity"/>
    <property type="evidence" value="ECO:0007669"/>
    <property type="project" value="InterPro"/>
</dbReference>
<evidence type="ECO:0000256" key="5">
    <source>
        <dbReference type="ARBA" id="ARBA00022683"/>
    </source>
</evidence>
<dbReference type="PANTHER" id="PTHR34581:SF2">
    <property type="entry name" value="PTS SYSTEM N,N'-DIACETYLCHITOBIOSE-SPECIFIC EIIB COMPONENT"/>
    <property type="match status" value="1"/>
</dbReference>
<proteinExistence type="predicted"/>
<gene>
    <name evidence="9" type="primary">licB_1</name>
    <name evidence="9" type="ORF">CFOLD11_10810</name>
</gene>
<evidence type="ECO:0000256" key="6">
    <source>
        <dbReference type="ARBA" id="ARBA00022777"/>
    </source>
</evidence>
<protein>
    <submittedName>
        <fullName evidence="9">PTS sugar transporter subunit IIB</fullName>
    </submittedName>
</protein>
<dbReference type="GO" id="GO:0009401">
    <property type="term" value="P:phosphoenolpyruvate-dependent sugar phosphotransferase system"/>
    <property type="evidence" value="ECO:0007669"/>
    <property type="project" value="UniProtKB-KW"/>
</dbReference>
<dbReference type="Gene3D" id="3.40.50.2300">
    <property type="match status" value="1"/>
</dbReference>
<dbReference type="InterPro" id="IPR013012">
    <property type="entry name" value="PTS_EIIB_3"/>
</dbReference>
<dbReference type="InterPro" id="IPR003501">
    <property type="entry name" value="PTS_EIIB_2/3"/>
</dbReference>
<dbReference type="PROSITE" id="PS51100">
    <property type="entry name" value="PTS_EIIB_TYPE_3"/>
    <property type="match status" value="1"/>
</dbReference>
<evidence type="ECO:0000313" key="10">
    <source>
        <dbReference type="Proteomes" id="UP001057868"/>
    </source>
</evidence>
<accession>A0A9W6D9F1</accession>
<evidence type="ECO:0000256" key="7">
    <source>
        <dbReference type="PROSITE-ProRule" id="PRU00423"/>
    </source>
</evidence>
<evidence type="ECO:0000256" key="1">
    <source>
        <dbReference type="ARBA" id="ARBA00022448"/>
    </source>
</evidence>
<sequence>MKIIIFCAAGNTARLLVEKMEIEAEARGLDIYIKIFLEGQIEKQVDELDLVLIAPEIAYILPKVKEIYEPEGIPVDVISAVDFSVVNGEKVLNFALDLLEEKEIYC</sequence>
<dbReference type="EMBL" id="BQXY01000001">
    <property type="protein sequence ID" value="GKU24255.1"/>
    <property type="molecule type" value="Genomic_DNA"/>
</dbReference>
<dbReference type="AlphaFoldDB" id="A0A9W6D9F1"/>
<dbReference type="Pfam" id="PF02302">
    <property type="entry name" value="PTS_IIB"/>
    <property type="match status" value="1"/>
</dbReference>
<dbReference type="InterPro" id="IPR051819">
    <property type="entry name" value="PTS_sugar-specific_EIIB"/>
</dbReference>
<comment type="caution">
    <text evidence="9">The sequence shown here is derived from an EMBL/GenBank/DDBJ whole genome shotgun (WGS) entry which is preliminary data.</text>
</comment>
<reference evidence="9" key="1">
    <citation type="journal article" date="2023" name="Int. J. Syst. Evol. Microbiol.">
        <title>&lt;i&gt;Clostridium folliculivorans&lt;/i&gt; sp. nov., isolated from soil samples of an organic paddy in Japan.</title>
        <authorList>
            <person name="Tazawa J."/>
            <person name="Kobayashi H."/>
            <person name="Tanizawa Y."/>
            <person name="Uchino A."/>
            <person name="Tanaka F."/>
            <person name="Urashima Y."/>
            <person name="Miura S."/>
            <person name="Sakamoto M."/>
            <person name="Ohkuma M."/>
            <person name="Tohno M."/>
        </authorList>
    </citation>
    <scope>NUCLEOTIDE SEQUENCE</scope>
    <source>
        <strain evidence="9">D1-1</strain>
    </source>
</reference>
<dbReference type="PANTHER" id="PTHR34581">
    <property type="entry name" value="PTS SYSTEM N,N'-DIACETYLCHITOBIOSE-SPECIFIC EIIB COMPONENT"/>
    <property type="match status" value="1"/>
</dbReference>
<feature type="domain" description="PTS EIIB type-3" evidence="8">
    <location>
        <begin position="1"/>
        <end position="105"/>
    </location>
</feature>
<keyword evidence="5" id="KW-0598">Phosphotransferase system</keyword>
<dbReference type="InterPro" id="IPR036095">
    <property type="entry name" value="PTS_EIIB-like_sf"/>
</dbReference>
<keyword evidence="1" id="KW-0813">Transport</keyword>
<keyword evidence="10" id="KW-1185">Reference proteome</keyword>
<dbReference type="GO" id="GO:0016301">
    <property type="term" value="F:kinase activity"/>
    <property type="evidence" value="ECO:0007669"/>
    <property type="project" value="UniProtKB-KW"/>
</dbReference>
<name>A0A9W6D9F1_9CLOT</name>
<feature type="modified residue" description="Phosphocysteine; by EIIA" evidence="7">
    <location>
        <position position="7"/>
    </location>
</feature>
<keyword evidence="3 9" id="KW-0762">Sugar transport</keyword>
<evidence type="ECO:0000256" key="2">
    <source>
        <dbReference type="ARBA" id="ARBA00022553"/>
    </source>
</evidence>
<keyword evidence="6" id="KW-0418">Kinase</keyword>
<evidence type="ECO:0000256" key="3">
    <source>
        <dbReference type="ARBA" id="ARBA00022597"/>
    </source>
</evidence>
<keyword evidence="4" id="KW-0808">Transferase</keyword>
<organism evidence="9 10">
    <name type="scientific">Clostridium folliculivorans</name>
    <dbReference type="NCBI Taxonomy" id="2886038"/>
    <lineage>
        <taxon>Bacteria</taxon>
        <taxon>Bacillati</taxon>
        <taxon>Bacillota</taxon>
        <taxon>Clostridia</taxon>
        <taxon>Eubacteriales</taxon>
        <taxon>Clostridiaceae</taxon>
        <taxon>Clostridium</taxon>
    </lineage>
</organism>
<dbReference type="SUPFAM" id="SSF52794">
    <property type="entry name" value="PTS system IIB component-like"/>
    <property type="match status" value="1"/>
</dbReference>
<keyword evidence="2" id="KW-0597">Phosphoprotein</keyword>
<evidence type="ECO:0000259" key="8">
    <source>
        <dbReference type="PROSITE" id="PS51100"/>
    </source>
</evidence>